<sequence>MLTTLSKIHIKINNTHIRQSGYYQLNKNTTATLFF</sequence>
<dbReference type="AlphaFoldDB" id="G8LI15"/>
<reference evidence="1 2" key="1">
    <citation type="journal article" date="2011" name="Stand. Genomic Sci.">
        <title>Complete genome of the onion pathogen Enterobacter cloacae EcWSU1.</title>
        <authorList>
            <person name="Humann J.L."/>
            <person name="Wildung M."/>
            <person name="Cheng C.H."/>
            <person name="Lee T."/>
            <person name="Stewart J.E."/>
            <person name="Drew J.C."/>
            <person name="Triplett E.W."/>
            <person name="Main D."/>
            <person name="Schroeder B.K."/>
        </authorList>
    </citation>
    <scope>NUCLEOTIDE SEQUENCE [LARGE SCALE GENOMIC DNA]</scope>
    <source>
        <strain evidence="1 2">EcWSU1</strain>
    </source>
</reference>
<name>G8LI15_9ENTR</name>
<dbReference type="EMBL" id="CP002886">
    <property type="protein sequence ID" value="AEW74339.1"/>
    <property type="molecule type" value="Genomic_DNA"/>
</dbReference>
<dbReference type="KEGG" id="eec:EcWSU1_02909"/>
<protein>
    <submittedName>
        <fullName evidence="1">Uncharacterized protein</fullName>
    </submittedName>
</protein>
<evidence type="ECO:0000313" key="1">
    <source>
        <dbReference type="EMBL" id="AEW74339.1"/>
    </source>
</evidence>
<dbReference type="Proteomes" id="UP000007838">
    <property type="component" value="Chromosome"/>
</dbReference>
<organism evidence="1 2">
    <name type="scientific">Enterobacter ludwigii</name>
    <dbReference type="NCBI Taxonomy" id="299767"/>
    <lineage>
        <taxon>Bacteria</taxon>
        <taxon>Pseudomonadati</taxon>
        <taxon>Pseudomonadota</taxon>
        <taxon>Gammaproteobacteria</taxon>
        <taxon>Enterobacterales</taxon>
        <taxon>Enterobacteriaceae</taxon>
        <taxon>Enterobacter</taxon>
        <taxon>Enterobacter cloacae complex</taxon>
    </lineage>
</organism>
<evidence type="ECO:0000313" key="2">
    <source>
        <dbReference type="Proteomes" id="UP000007838"/>
    </source>
</evidence>
<dbReference type="HOGENOM" id="CLU_3364742_0_0_6"/>
<accession>G8LI15</accession>
<proteinExistence type="predicted"/>
<gene>
    <name evidence="1" type="ORF">EcWSU1_02909</name>
</gene>